<feature type="domain" description="NADH:flavin oxidoreductase/NADH oxidase N-terminal" evidence="3">
    <location>
        <begin position="2"/>
        <end position="102"/>
    </location>
</feature>
<dbReference type="Gene3D" id="2.60.40.10">
    <property type="entry name" value="Immunoglobulins"/>
    <property type="match status" value="1"/>
</dbReference>
<dbReference type="SUPFAM" id="SSF49265">
    <property type="entry name" value="Fibronectin type III"/>
    <property type="match status" value="1"/>
</dbReference>
<accession>M2Z4I3</accession>
<keyword evidence="5" id="KW-1185">Reference proteome</keyword>
<feature type="domain" description="NADH:flavin oxidoreductase/NADH oxidase N-terminal" evidence="3">
    <location>
        <begin position="284"/>
        <end position="339"/>
    </location>
</feature>
<comment type="caution">
    <text evidence="4">The sequence shown here is derived from an EMBL/GenBank/DDBJ whole genome shotgun (WGS) entry which is preliminary data.</text>
</comment>
<dbReference type="GO" id="GO:0010181">
    <property type="term" value="F:FMN binding"/>
    <property type="evidence" value="ECO:0007669"/>
    <property type="project" value="InterPro"/>
</dbReference>
<dbReference type="eggNOG" id="COG1902">
    <property type="taxonomic scope" value="Bacteria"/>
</dbReference>
<proteinExistence type="predicted"/>
<dbReference type="InterPro" id="IPR051799">
    <property type="entry name" value="NADH_flavin_oxidoreductase"/>
</dbReference>
<dbReference type="Gene3D" id="3.20.20.70">
    <property type="entry name" value="Aldolase class I"/>
    <property type="match status" value="1"/>
</dbReference>
<evidence type="ECO:0000259" key="3">
    <source>
        <dbReference type="Pfam" id="PF00724"/>
    </source>
</evidence>
<dbReference type="STRING" id="1244869.H261_14135"/>
<gene>
    <name evidence="4" type="ORF">H261_14135</name>
</gene>
<dbReference type="OrthoDB" id="9804454at2"/>
<dbReference type="SUPFAM" id="SSF51395">
    <property type="entry name" value="FMN-linked oxidoreductases"/>
    <property type="match status" value="1"/>
</dbReference>
<keyword evidence="1" id="KW-0285">Flavoprotein</keyword>
<dbReference type="GO" id="GO:0016491">
    <property type="term" value="F:oxidoreductase activity"/>
    <property type="evidence" value="ECO:0007669"/>
    <property type="project" value="UniProtKB-KW"/>
</dbReference>
<evidence type="ECO:0000313" key="5">
    <source>
        <dbReference type="Proteomes" id="UP000011744"/>
    </source>
</evidence>
<name>M2Z4I3_9PROT</name>
<dbReference type="InterPro" id="IPR013783">
    <property type="entry name" value="Ig-like_fold"/>
</dbReference>
<dbReference type="PANTHER" id="PTHR43656:SF2">
    <property type="entry name" value="BINDING OXIDOREDUCTASE, PUTATIVE (AFU_ORTHOLOGUE AFUA_2G08260)-RELATED"/>
    <property type="match status" value="1"/>
</dbReference>
<feature type="domain" description="NADH:flavin oxidoreductase/NADH oxidase N-terminal" evidence="3">
    <location>
        <begin position="115"/>
        <end position="226"/>
    </location>
</feature>
<evidence type="ECO:0000256" key="1">
    <source>
        <dbReference type="ARBA" id="ARBA00022630"/>
    </source>
</evidence>
<dbReference type="AlphaFoldDB" id="M2Z4I3"/>
<dbReference type="Pfam" id="PF00724">
    <property type="entry name" value="Oxidored_FMN"/>
    <property type="match status" value="3"/>
</dbReference>
<dbReference type="RefSeq" id="WP_008618676.1">
    <property type="nucleotide sequence ID" value="NZ_AONQ01000038.1"/>
</dbReference>
<dbReference type="EMBL" id="AONQ01000038">
    <property type="protein sequence ID" value="EME69275.1"/>
    <property type="molecule type" value="Genomic_DNA"/>
</dbReference>
<protein>
    <submittedName>
        <fullName evidence="4">NADH:flavin oxidoreductase</fullName>
    </submittedName>
</protein>
<reference evidence="4 5" key="1">
    <citation type="journal article" date="2014" name="Genome Announc.">
        <title>Draft Genome Sequence of Magnetospirillum sp. Strain SO-1, a Freshwater Magnetotactic Bacterium Isolated from the Ol'khovka River, Russia.</title>
        <authorList>
            <person name="Grouzdev D.S."/>
            <person name="Dziuba M.V."/>
            <person name="Sukhacheva M.S."/>
            <person name="Mardanov A.V."/>
            <person name="Beletskiy A.V."/>
            <person name="Kuznetsov B.B."/>
            <person name="Skryabin K.G."/>
        </authorList>
    </citation>
    <scope>NUCLEOTIDE SEQUENCE [LARGE SCALE GENOMIC DNA]</scope>
    <source>
        <strain evidence="4 5">SO-1</strain>
    </source>
</reference>
<organism evidence="4 5">
    <name type="scientific">Paramagnetospirillum caucaseum</name>
    <dbReference type="NCBI Taxonomy" id="1244869"/>
    <lineage>
        <taxon>Bacteria</taxon>
        <taxon>Pseudomonadati</taxon>
        <taxon>Pseudomonadota</taxon>
        <taxon>Alphaproteobacteria</taxon>
        <taxon>Rhodospirillales</taxon>
        <taxon>Magnetospirillaceae</taxon>
        <taxon>Paramagnetospirillum</taxon>
    </lineage>
</organism>
<dbReference type="PATRIC" id="fig|1244869.3.peg.2848"/>
<dbReference type="InterPro" id="IPR013785">
    <property type="entry name" value="Aldolase_TIM"/>
</dbReference>
<evidence type="ECO:0000313" key="4">
    <source>
        <dbReference type="EMBL" id="EME69275.1"/>
    </source>
</evidence>
<dbReference type="InterPro" id="IPR036116">
    <property type="entry name" value="FN3_sf"/>
</dbReference>
<dbReference type="Proteomes" id="UP000011744">
    <property type="component" value="Unassembled WGS sequence"/>
</dbReference>
<dbReference type="CDD" id="cd02803">
    <property type="entry name" value="OYE_like_FMN_family"/>
    <property type="match status" value="1"/>
</dbReference>
<keyword evidence="2" id="KW-0560">Oxidoreductase</keyword>
<evidence type="ECO:0000256" key="2">
    <source>
        <dbReference type="ARBA" id="ARBA00023002"/>
    </source>
</evidence>
<dbReference type="PANTHER" id="PTHR43656">
    <property type="entry name" value="BINDING OXIDOREDUCTASE, PUTATIVE (AFU_ORTHOLOGUE AFUA_2G08260)-RELATED"/>
    <property type="match status" value="1"/>
</dbReference>
<sequence>MKLLEPLDINGMVLPNRVMAPAMVTRLADEEGWVTQEISDRYVRYAEGGVGLIVVEAMAIHHSNSGPLLRISDDKFVPGLADMVRRIHDTSDSMVVPQIIHFMKISKSGWRQTVDMLSDEDIEAIIGQFGDAVRRAREAGFDGAEIHSAHAYTLASFMSRRNTRTDRYGGDSLEGRLHVIGRVMEDVRRKVGRDFPVGVRFLADEFIKGGNTASDTKLIALRLAQLGFDYLSLSVGGKLEDAEHIPGQVPHPYTGYSGERCMPGSLFPPGLHVDLVSDIKAFLMEKGYDLPVAAAGKLSTPAVAEKALVDGKCDFIGIARGLLADPDWVKKVRAGRDDQLIACDYCNVCKALDGAHKKVVCFLWPKGEIQAPMIDPNAGALSWGEGRGGLTVTLDGGKAKLRWDKVEGAVRYEVYRADDDGAVQIEDALKITNWTDGNILGGIRYHYYVRACGASGQVSPPSNSVVIEPAIPVYQAAREYSQTA</sequence>
<dbReference type="InterPro" id="IPR001155">
    <property type="entry name" value="OxRdtase_FMN_N"/>
</dbReference>